<evidence type="ECO:0008006" key="4">
    <source>
        <dbReference type="Google" id="ProtNLM"/>
    </source>
</evidence>
<sequence length="381" mass="43783">MGAWKTVKVVGDDFMVDPCSIGHECTPVEFGRDKGNRIAYSIVNDIGANPMYAGRPPRQMFEQKLDESDLLYGEDIAMGLYASGYEQRRQAISRAINSLKDRAVTLENIPEELSFLRDGTRFVQEQDPELHIYYSERTIEKACTNGLFALVADGVHNKQPKSLTQFYCVHGVCDGGVEVPLLYALTARKTEGTYRRIFGHLQAILEGYRPRPHQRLRVVLDFEKEERQLWITKVHPRPHKGRSGGKVVGHHQSHPPVPEDHPAHRGCSEFLSYLHSTWFSGLFADLWCNKLNTSFSTDHPDVRTLLEKLRTFDLEARCALQLLENNPEHCKRLRKRDLERREKVEESMTRFATLYRNRGATRTDIEKYCINMSKFISGETV</sequence>
<feature type="compositionally biased region" description="Basic residues" evidence="1">
    <location>
        <begin position="238"/>
        <end position="253"/>
    </location>
</feature>
<reference evidence="2 3" key="1">
    <citation type="submission" date="2013-12" db="EMBL/GenBank/DDBJ databases">
        <title>Draft genome of the parsitic nematode Ancylostoma duodenale.</title>
        <authorList>
            <person name="Mitreva M."/>
        </authorList>
    </citation>
    <scope>NUCLEOTIDE SEQUENCE [LARGE SCALE GENOMIC DNA]</scope>
    <source>
        <strain evidence="2 3">Zhejiang</strain>
    </source>
</reference>
<name>A0A0C2GTK2_9BILA</name>
<evidence type="ECO:0000313" key="2">
    <source>
        <dbReference type="EMBL" id="KIH64610.1"/>
    </source>
</evidence>
<accession>A0A0C2GTK2</accession>
<gene>
    <name evidence="2" type="ORF">ANCDUO_05073</name>
</gene>
<dbReference type="Proteomes" id="UP000054047">
    <property type="component" value="Unassembled WGS sequence"/>
</dbReference>
<dbReference type="AlphaFoldDB" id="A0A0C2GTK2"/>
<evidence type="ECO:0000256" key="1">
    <source>
        <dbReference type="SAM" id="MobiDB-lite"/>
    </source>
</evidence>
<dbReference type="EMBL" id="KN727971">
    <property type="protein sequence ID" value="KIH64610.1"/>
    <property type="molecule type" value="Genomic_DNA"/>
</dbReference>
<evidence type="ECO:0000313" key="3">
    <source>
        <dbReference type="Proteomes" id="UP000054047"/>
    </source>
</evidence>
<organism evidence="2 3">
    <name type="scientific">Ancylostoma duodenale</name>
    <dbReference type="NCBI Taxonomy" id="51022"/>
    <lineage>
        <taxon>Eukaryota</taxon>
        <taxon>Metazoa</taxon>
        <taxon>Ecdysozoa</taxon>
        <taxon>Nematoda</taxon>
        <taxon>Chromadorea</taxon>
        <taxon>Rhabditida</taxon>
        <taxon>Rhabditina</taxon>
        <taxon>Rhabditomorpha</taxon>
        <taxon>Strongyloidea</taxon>
        <taxon>Ancylostomatidae</taxon>
        <taxon>Ancylostomatinae</taxon>
        <taxon>Ancylostoma</taxon>
    </lineage>
</organism>
<feature type="region of interest" description="Disordered" evidence="1">
    <location>
        <begin position="238"/>
        <end position="261"/>
    </location>
</feature>
<keyword evidence="3" id="KW-1185">Reference proteome</keyword>
<proteinExistence type="predicted"/>
<dbReference type="OrthoDB" id="5843846at2759"/>
<protein>
    <recommendedName>
        <fullName evidence="4">MULE transposase domain-containing protein</fullName>
    </recommendedName>
</protein>